<comment type="subcellular location">
    <subcellularLocation>
        <location evidence="1">Cell membrane</location>
        <topology evidence="1">Multi-pass membrane protein</topology>
    </subcellularLocation>
</comment>
<keyword evidence="11" id="KW-1185">Reference proteome</keyword>
<organism evidence="10 11">
    <name type="scientific">Salibacterium salarium</name>
    <dbReference type="NCBI Taxonomy" id="284579"/>
    <lineage>
        <taxon>Bacteria</taxon>
        <taxon>Bacillati</taxon>
        <taxon>Bacillota</taxon>
        <taxon>Bacilli</taxon>
        <taxon>Bacillales</taxon>
        <taxon>Bacillaceae</taxon>
    </lineage>
</organism>
<dbReference type="Pfam" id="PF03600">
    <property type="entry name" value="CitMHS"/>
    <property type="match status" value="1"/>
</dbReference>
<evidence type="ECO:0000256" key="6">
    <source>
        <dbReference type="ARBA" id="ARBA00022989"/>
    </source>
</evidence>
<dbReference type="InterPro" id="IPR000802">
    <property type="entry name" value="Arsenical_pump_ArsB"/>
</dbReference>
<dbReference type="GO" id="GO:0005886">
    <property type="term" value="C:plasma membrane"/>
    <property type="evidence" value="ECO:0007669"/>
    <property type="project" value="UniProtKB-SubCell"/>
</dbReference>
<gene>
    <name evidence="10" type="ORF">D7Z54_04395</name>
</gene>
<feature type="transmembrane region" description="Helical" evidence="8">
    <location>
        <begin position="56"/>
        <end position="75"/>
    </location>
</feature>
<keyword evidence="5 8" id="KW-0812">Transmembrane</keyword>
<dbReference type="PRINTS" id="PR00758">
    <property type="entry name" value="ARSENICPUMP"/>
</dbReference>
<keyword evidence="7 8" id="KW-0472">Membrane</keyword>
<evidence type="ECO:0000256" key="7">
    <source>
        <dbReference type="ARBA" id="ARBA00023136"/>
    </source>
</evidence>
<dbReference type="PANTHER" id="PTHR43568:SF1">
    <property type="entry name" value="P PROTEIN"/>
    <property type="match status" value="1"/>
</dbReference>
<feature type="transmembrane region" description="Helical" evidence="8">
    <location>
        <begin position="26"/>
        <end position="49"/>
    </location>
</feature>
<protein>
    <recommendedName>
        <fullName evidence="9">Citrate transporter-like domain-containing protein</fullName>
    </recommendedName>
</protein>
<evidence type="ECO:0000259" key="9">
    <source>
        <dbReference type="Pfam" id="PF03600"/>
    </source>
</evidence>
<evidence type="ECO:0000256" key="8">
    <source>
        <dbReference type="SAM" id="Phobius"/>
    </source>
</evidence>
<feature type="transmembrane region" description="Helical" evidence="8">
    <location>
        <begin position="226"/>
        <end position="243"/>
    </location>
</feature>
<keyword evidence="6 8" id="KW-1133">Transmembrane helix</keyword>
<dbReference type="InterPro" id="IPR051475">
    <property type="entry name" value="Diverse_Ion_Transporter"/>
</dbReference>
<dbReference type="AlphaFoldDB" id="A0A3R9PB27"/>
<feature type="transmembrane region" description="Helical" evidence="8">
    <location>
        <begin position="407"/>
        <end position="425"/>
    </location>
</feature>
<feature type="transmembrane region" description="Helical" evidence="8">
    <location>
        <begin position="362"/>
        <end position="387"/>
    </location>
</feature>
<keyword evidence="3" id="KW-0813">Transport</keyword>
<evidence type="ECO:0000313" key="10">
    <source>
        <dbReference type="EMBL" id="RSL34403.1"/>
    </source>
</evidence>
<feature type="transmembrane region" description="Helical" evidence="8">
    <location>
        <begin position="95"/>
        <end position="123"/>
    </location>
</feature>
<evidence type="ECO:0000256" key="5">
    <source>
        <dbReference type="ARBA" id="ARBA00022692"/>
    </source>
</evidence>
<dbReference type="InterPro" id="IPR004680">
    <property type="entry name" value="Cit_transptr-like_dom"/>
</dbReference>
<reference evidence="10 11" key="1">
    <citation type="submission" date="2018-10" db="EMBL/GenBank/DDBJ databases">
        <title>Draft genome sequence of Bacillus salarius IM0101, isolated from a hypersaline soil in Inner Mongolia, China.</title>
        <authorList>
            <person name="Yamprayoonswat W."/>
            <person name="Boonvisut S."/>
            <person name="Jumpathong W."/>
            <person name="Sittihan S."/>
            <person name="Ruangsuj P."/>
            <person name="Wanthongcharoen S."/>
            <person name="Thongpramul N."/>
            <person name="Pimmason S."/>
            <person name="Yu B."/>
            <person name="Yasawong M."/>
        </authorList>
    </citation>
    <scope>NUCLEOTIDE SEQUENCE [LARGE SCALE GENOMIC DNA]</scope>
    <source>
        <strain evidence="10 11">IM0101</strain>
    </source>
</reference>
<proteinExistence type="inferred from homology"/>
<feature type="transmembrane region" description="Helical" evidence="8">
    <location>
        <begin position="249"/>
        <end position="267"/>
    </location>
</feature>
<dbReference type="Proteomes" id="UP000275076">
    <property type="component" value="Unassembled WGS sequence"/>
</dbReference>
<evidence type="ECO:0000256" key="2">
    <source>
        <dbReference type="ARBA" id="ARBA00009843"/>
    </source>
</evidence>
<evidence type="ECO:0000256" key="1">
    <source>
        <dbReference type="ARBA" id="ARBA00004651"/>
    </source>
</evidence>
<dbReference type="GO" id="GO:0015105">
    <property type="term" value="F:arsenite transmembrane transporter activity"/>
    <property type="evidence" value="ECO:0007669"/>
    <property type="project" value="InterPro"/>
</dbReference>
<keyword evidence="4" id="KW-1003">Cell membrane</keyword>
<accession>A0A3R9PB27</accession>
<dbReference type="PANTHER" id="PTHR43568">
    <property type="entry name" value="P PROTEIN"/>
    <property type="match status" value="1"/>
</dbReference>
<comment type="caution">
    <text evidence="10">The sequence shown here is derived from an EMBL/GenBank/DDBJ whole genome shotgun (WGS) entry which is preliminary data.</text>
</comment>
<feature type="transmembrane region" description="Helical" evidence="8">
    <location>
        <begin position="173"/>
        <end position="196"/>
    </location>
</feature>
<dbReference type="CDD" id="cd01116">
    <property type="entry name" value="P_permease"/>
    <property type="match status" value="1"/>
</dbReference>
<dbReference type="EMBL" id="RBVX01000003">
    <property type="protein sequence ID" value="RSL34403.1"/>
    <property type="molecule type" value="Genomic_DNA"/>
</dbReference>
<feature type="domain" description="Citrate transporter-like" evidence="9">
    <location>
        <begin position="16"/>
        <end position="370"/>
    </location>
</feature>
<feature type="transmembrane region" description="Helical" evidence="8">
    <location>
        <begin position="326"/>
        <end position="350"/>
    </location>
</feature>
<name>A0A3R9PB27_9BACI</name>
<evidence type="ECO:0000256" key="4">
    <source>
        <dbReference type="ARBA" id="ARBA00022475"/>
    </source>
</evidence>
<dbReference type="RefSeq" id="WP_125554636.1">
    <property type="nucleotide sequence ID" value="NZ_RBVX01000003.1"/>
</dbReference>
<dbReference type="OrthoDB" id="9765532at2"/>
<feature type="transmembrane region" description="Helical" evidence="8">
    <location>
        <begin position="279"/>
        <end position="297"/>
    </location>
</feature>
<sequence>MEDVILALIVFFISYGFLIAEKGDRALVACSGGLIMILLGIMDLSLVFFRYIDWHTIILLLSMMIIVSICSQSGMFEFAAIKTAQFVRGKPMPLLLLLSLLTAFGSAFLNNVTTVLLITPIVFTLTNMLRLRPMPYLMAIIVSSNIGGTATLIGDPPNLMIGQAAPDLTFNDFLIHLGPPALVIFLIVVISVAFYYRKEWKDTDRKELNKELMEFQALDYIKSKSLLMKSVIVLALTIFAFLLQPYLKIELTAVAMAGALLLMFLTQSQADPEKVFKRMEWTTIFFFAGLFMLVGGLEETGLLEELAKGLMFFTEGHMAQTSLSMLWISGLVSGFVDNIPFVAAMIPVILELEGYGMGDLSPIWWSLALGACLGGNATLIGATANVIVAGMAAKEGHGFSYIDFFKIGFPVAFLSLFISTIYIYFRYLMFY</sequence>
<evidence type="ECO:0000256" key="3">
    <source>
        <dbReference type="ARBA" id="ARBA00022448"/>
    </source>
</evidence>
<evidence type="ECO:0000313" key="11">
    <source>
        <dbReference type="Proteomes" id="UP000275076"/>
    </source>
</evidence>
<comment type="similarity">
    <text evidence="2">Belongs to the CitM (TC 2.A.11) transporter family.</text>
</comment>